<dbReference type="InterPro" id="IPR005101">
    <property type="entry name" value="Cryptochr/Photolyase_FAD-bd"/>
</dbReference>
<dbReference type="Gene3D" id="1.10.579.10">
    <property type="entry name" value="DNA Cyclobutane Dipyrimidine Photolyase, subunit A, domain 3"/>
    <property type="match status" value="1"/>
</dbReference>
<sequence>MWSWVNILAPGGCFERVRGVSDPVATLDEVESFAVSRQDVLDQVSGIDAARYARTRNFTDGGTQISPYLTRGLVTLPEVRDLVLERFTRSQAYKFVFELAWREYWQREWTFLGDRIFSDLKRSQHPVSSRRIPRAVRDGGTGIDALDAAVGKLYDTGYMHNHARMWLAGLTCNIGRTHWWEPSLWLYYHLLDGDPASNSLSWQWVAGTNSNKKYVPAQQNVNKYSPLTQHDTVIDHGYGVLAEMAVPDVLTERVELDLRWTPPPSDEPMVDPAKPTVLYHSFWLNAAWRQDVDANRIVLLEPSWFDRFPVSPMVTDYVMRCAREIPGARVIVAEFDDLDLGDNVIYMRHPSVPHWRGTADEMPRMFPDVPEKSYASFTSFWKQCERTTR</sequence>
<feature type="binding site" evidence="3">
    <location>
        <begin position="192"/>
        <end position="194"/>
    </location>
    <ligand>
        <name>FAD</name>
        <dbReference type="ChEBI" id="CHEBI:57692"/>
    </ligand>
</feature>
<reference evidence="5 6" key="1">
    <citation type="submission" date="2019-01" db="EMBL/GenBank/DDBJ databases">
        <title>High-quality-draft genome sequences of five non-tuberculosis mycobacteriaceae isolated from a nosocomial environment.</title>
        <authorList>
            <person name="Tiago I."/>
            <person name="Alarico S."/>
            <person name="Pereira S.G."/>
            <person name="Coelho C."/>
            <person name="Maranha A."/>
            <person name="Empadinhas N."/>
        </authorList>
    </citation>
    <scope>NUCLEOTIDE SEQUENCE [LARGE SCALE GENOMIC DNA]</scope>
    <source>
        <strain evidence="5 6">22DIII</strain>
    </source>
</reference>
<feature type="binding site" evidence="3">
    <location>
        <position position="52"/>
    </location>
    <ligand>
        <name>FAD</name>
        <dbReference type="ChEBI" id="CHEBI:57692"/>
    </ligand>
</feature>
<dbReference type="GO" id="GO:0032922">
    <property type="term" value="P:circadian regulation of gene expression"/>
    <property type="evidence" value="ECO:0007669"/>
    <property type="project" value="TreeGrafter"/>
</dbReference>
<evidence type="ECO:0000313" key="5">
    <source>
        <dbReference type="EMBL" id="TDL06718.1"/>
    </source>
</evidence>
<dbReference type="GO" id="GO:0005737">
    <property type="term" value="C:cytoplasm"/>
    <property type="evidence" value="ECO:0007669"/>
    <property type="project" value="TreeGrafter"/>
</dbReference>
<feature type="domain" description="Cryptochrome/DNA photolyase FAD-binding" evidence="4">
    <location>
        <begin position="96"/>
        <end position="230"/>
    </location>
</feature>
<evidence type="ECO:0000259" key="4">
    <source>
        <dbReference type="Pfam" id="PF03441"/>
    </source>
</evidence>
<dbReference type="Proteomes" id="UP000294952">
    <property type="component" value="Unassembled WGS sequence"/>
</dbReference>
<dbReference type="GO" id="GO:0003904">
    <property type="term" value="F:deoxyribodipyrimidine photo-lyase activity"/>
    <property type="evidence" value="ECO:0007669"/>
    <property type="project" value="TreeGrafter"/>
</dbReference>
<evidence type="ECO:0000313" key="6">
    <source>
        <dbReference type="Proteomes" id="UP000294952"/>
    </source>
</evidence>
<dbReference type="SUPFAM" id="SSF48173">
    <property type="entry name" value="Cryptochrome/photolyase FAD-binding domain"/>
    <property type="match status" value="1"/>
</dbReference>
<dbReference type="Gene3D" id="1.25.40.80">
    <property type="match status" value="1"/>
</dbReference>
<keyword evidence="2 3" id="KW-0274">FAD</keyword>
<keyword evidence="1 3" id="KW-0285">Flavoprotein</keyword>
<organism evidence="5 6">
    <name type="scientific">Mycolicibacterium obuense</name>
    <dbReference type="NCBI Taxonomy" id="1807"/>
    <lineage>
        <taxon>Bacteria</taxon>
        <taxon>Bacillati</taxon>
        <taxon>Actinomycetota</taxon>
        <taxon>Actinomycetes</taxon>
        <taxon>Mycobacteriales</taxon>
        <taxon>Mycobacteriaceae</taxon>
        <taxon>Mycolicibacterium</taxon>
    </lineage>
</organism>
<keyword evidence="5" id="KW-0456">Lyase</keyword>
<dbReference type="GO" id="GO:0003677">
    <property type="term" value="F:DNA binding"/>
    <property type="evidence" value="ECO:0007669"/>
    <property type="project" value="TreeGrafter"/>
</dbReference>
<dbReference type="PANTHER" id="PTHR11455">
    <property type="entry name" value="CRYPTOCHROME"/>
    <property type="match status" value="1"/>
</dbReference>
<dbReference type="GO" id="GO:0043153">
    <property type="term" value="P:entrainment of circadian clock by photoperiod"/>
    <property type="evidence" value="ECO:0007669"/>
    <property type="project" value="TreeGrafter"/>
</dbReference>
<comment type="caution">
    <text evidence="5">The sequence shown here is derived from an EMBL/GenBank/DDBJ whole genome shotgun (WGS) entry which is preliminary data.</text>
</comment>
<feature type="binding site" evidence="3">
    <location>
        <position position="95"/>
    </location>
    <ligand>
        <name>FAD</name>
        <dbReference type="ChEBI" id="CHEBI:57692"/>
    </ligand>
</feature>
<name>A0A4R5X4J8_9MYCO</name>
<evidence type="ECO:0000256" key="3">
    <source>
        <dbReference type="PIRSR" id="PIRSR602081-1"/>
    </source>
</evidence>
<accession>A0A4R5X4J8</accession>
<comment type="cofactor">
    <cofactor evidence="3">
        <name>FAD</name>
        <dbReference type="ChEBI" id="CHEBI:57692"/>
    </cofactor>
    <text evidence="3">Binds 1 FAD per subunit.</text>
</comment>
<dbReference type="InterPro" id="IPR002081">
    <property type="entry name" value="Cryptochrome/DNA_photolyase_1"/>
</dbReference>
<dbReference type="GO" id="GO:0071949">
    <property type="term" value="F:FAD binding"/>
    <property type="evidence" value="ECO:0007669"/>
    <property type="project" value="TreeGrafter"/>
</dbReference>
<gene>
    <name evidence="5" type="ORF">EUA04_18675</name>
</gene>
<dbReference type="InterPro" id="IPR036134">
    <property type="entry name" value="Crypto/Photolyase_FAD-like_sf"/>
</dbReference>
<dbReference type="PANTHER" id="PTHR11455:SF18">
    <property type="entry name" value="SI:CH1073-390K14.1"/>
    <property type="match status" value="1"/>
</dbReference>
<dbReference type="EMBL" id="SDLP01000005">
    <property type="protein sequence ID" value="TDL06718.1"/>
    <property type="molecule type" value="Genomic_DNA"/>
</dbReference>
<evidence type="ECO:0000256" key="1">
    <source>
        <dbReference type="ARBA" id="ARBA00022630"/>
    </source>
</evidence>
<dbReference type="Pfam" id="PF03441">
    <property type="entry name" value="FAD_binding_7"/>
    <property type="match status" value="1"/>
</dbReference>
<proteinExistence type="predicted"/>
<protein>
    <submittedName>
        <fullName evidence="5">Deoxyribodipyrimidine photolyase</fullName>
    </submittedName>
</protein>
<evidence type="ECO:0000256" key="2">
    <source>
        <dbReference type="ARBA" id="ARBA00022827"/>
    </source>
</evidence>
<dbReference type="AlphaFoldDB" id="A0A4R5X4J8"/>